<organism evidence="3 4">
    <name type="scientific">Sphingobacterium puteale</name>
    <dbReference type="NCBI Taxonomy" id="2420510"/>
    <lineage>
        <taxon>Bacteria</taxon>
        <taxon>Pseudomonadati</taxon>
        <taxon>Bacteroidota</taxon>
        <taxon>Sphingobacteriia</taxon>
        <taxon>Sphingobacteriales</taxon>
        <taxon>Sphingobacteriaceae</taxon>
        <taxon>Sphingobacterium</taxon>
    </lineage>
</organism>
<feature type="chain" id="PRO_5019342471" evidence="1">
    <location>
        <begin position="24"/>
        <end position="276"/>
    </location>
</feature>
<feature type="signal peptide" evidence="1">
    <location>
        <begin position="1"/>
        <end position="23"/>
    </location>
</feature>
<gene>
    <name evidence="3" type="ORF">D7322_23485</name>
</gene>
<dbReference type="Pfam" id="PF15283">
    <property type="entry name" value="DUF4595"/>
    <property type="match status" value="1"/>
</dbReference>
<keyword evidence="4" id="KW-1185">Reference proteome</keyword>
<keyword evidence="1" id="KW-0732">Signal</keyword>
<feature type="domain" description="DUF4595" evidence="2">
    <location>
        <begin position="62"/>
        <end position="241"/>
    </location>
</feature>
<sequence length="276" mass="31606">MMFKINSYILTSLAIALLFISCSEDNPVLESELEPKLSCRVNFYTRNWYMGDRSGNPAQTPFSYDAQGRVILAPVGSNQISFEYYEDKVILKYAGEAPNTVTDYYSLNEKGLITHLRRKWMAPWETEIKDYLVLDFVYNEQGYLTRIKEEDKEVLFSYEDGNLVNIHDGLNGNDEDIKLTYYANTDFSNLPIHSTAPIYHINSLHRTPTPIFNPVGMAVLTSGGYFGKFPKNRIKTIGTYELLYESDDKNNISKLTEVNSAESIDSAVYHIEHTCF</sequence>
<dbReference type="RefSeq" id="WP_121126631.1">
    <property type="nucleotide sequence ID" value="NZ_RBWS01000022.1"/>
</dbReference>
<proteinExistence type="predicted"/>
<dbReference type="AlphaFoldDB" id="A0A420VSF4"/>
<dbReference type="EMBL" id="RBWS01000022">
    <property type="protein sequence ID" value="RKO69197.1"/>
    <property type="molecule type" value="Genomic_DNA"/>
</dbReference>
<reference evidence="3 4" key="1">
    <citation type="submission" date="2018-10" db="EMBL/GenBank/DDBJ databases">
        <title>Sphingobacterium sp. M05W1-28.</title>
        <authorList>
            <person name="Cai H."/>
        </authorList>
    </citation>
    <scope>NUCLEOTIDE SEQUENCE [LARGE SCALE GENOMIC DNA]</scope>
    <source>
        <strain evidence="3 4">M05W1-28</strain>
    </source>
</reference>
<comment type="caution">
    <text evidence="3">The sequence shown here is derived from an EMBL/GenBank/DDBJ whole genome shotgun (WGS) entry which is preliminary data.</text>
</comment>
<evidence type="ECO:0000256" key="1">
    <source>
        <dbReference type="SAM" id="SignalP"/>
    </source>
</evidence>
<dbReference type="InterPro" id="IPR027931">
    <property type="entry name" value="DUF4595"/>
</dbReference>
<protein>
    <submittedName>
        <fullName evidence="3">DUF4595 domain-containing protein</fullName>
    </submittedName>
</protein>
<evidence type="ECO:0000259" key="2">
    <source>
        <dbReference type="Pfam" id="PF15283"/>
    </source>
</evidence>
<accession>A0A420VSF4</accession>
<dbReference type="OrthoDB" id="769749at2"/>
<evidence type="ECO:0000313" key="4">
    <source>
        <dbReference type="Proteomes" id="UP000282423"/>
    </source>
</evidence>
<name>A0A420VSF4_9SPHI</name>
<evidence type="ECO:0000313" key="3">
    <source>
        <dbReference type="EMBL" id="RKO69197.1"/>
    </source>
</evidence>
<dbReference type="CDD" id="cd12871">
    <property type="entry name" value="Bacuni_01323_like"/>
    <property type="match status" value="1"/>
</dbReference>
<dbReference type="PROSITE" id="PS51257">
    <property type="entry name" value="PROKAR_LIPOPROTEIN"/>
    <property type="match status" value="1"/>
</dbReference>
<dbReference type="Proteomes" id="UP000282423">
    <property type="component" value="Unassembled WGS sequence"/>
</dbReference>